<dbReference type="AlphaFoldDB" id="A0A975DG75"/>
<keyword evidence="1" id="KW-1133">Transmembrane helix</keyword>
<evidence type="ECO:0000256" key="1">
    <source>
        <dbReference type="SAM" id="Phobius"/>
    </source>
</evidence>
<dbReference type="EMBL" id="CP072133">
    <property type="protein sequence ID" value="QTH70984.1"/>
    <property type="molecule type" value="Genomic_DNA"/>
</dbReference>
<dbReference type="Proteomes" id="UP000664904">
    <property type="component" value="Chromosome"/>
</dbReference>
<accession>A0A975DG75</accession>
<organism evidence="2 3">
    <name type="scientific">Pseudoalteromonas xiamenensis</name>
    <dbReference type="NCBI Taxonomy" id="882626"/>
    <lineage>
        <taxon>Bacteria</taxon>
        <taxon>Pseudomonadati</taxon>
        <taxon>Pseudomonadota</taxon>
        <taxon>Gammaproteobacteria</taxon>
        <taxon>Alteromonadales</taxon>
        <taxon>Pseudoalteromonadaceae</taxon>
        <taxon>Pseudoalteromonas</taxon>
    </lineage>
</organism>
<dbReference type="KEGG" id="pxi:J5O05_14070"/>
<keyword evidence="1" id="KW-0812">Transmembrane</keyword>
<feature type="transmembrane region" description="Helical" evidence="1">
    <location>
        <begin position="7"/>
        <end position="29"/>
    </location>
</feature>
<gene>
    <name evidence="2" type="ORF">J5O05_14070</name>
</gene>
<dbReference type="RefSeq" id="WP_208842626.1">
    <property type="nucleotide sequence ID" value="NZ_CP072133.1"/>
</dbReference>
<reference evidence="2" key="1">
    <citation type="submission" date="2021-03" db="EMBL/GenBank/DDBJ databases">
        <title>Complete Genome of Pseudoalteromonas xiamenensis STKMTI.2, a new potential marine bacterium producing anti-Vibrio compounds.</title>
        <authorList>
            <person name="Handayani D.P."/>
            <person name="Isnansetyo A."/>
            <person name="Istiqomah I."/>
            <person name="Jumina J."/>
        </authorList>
    </citation>
    <scope>NUCLEOTIDE SEQUENCE</scope>
    <source>
        <strain evidence="2">STKMTI.2</strain>
    </source>
</reference>
<proteinExistence type="predicted"/>
<keyword evidence="1" id="KW-0472">Membrane</keyword>
<evidence type="ECO:0000313" key="2">
    <source>
        <dbReference type="EMBL" id="QTH70984.1"/>
    </source>
</evidence>
<protein>
    <submittedName>
        <fullName evidence="2">Uncharacterized protein</fullName>
    </submittedName>
</protein>
<evidence type="ECO:0000313" key="3">
    <source>
        <dbReference type="Proteomes" id="UP000664904"/>
    </source>
</evidence>
<name>A0A975DG75_9GAMM</name>
<keyword evidence="3" id="KW-1185">Reference proteome</keyword>
<sequence>MYKHTQFGWAIWGLLTWIASFVAIALVLIGPNIGVVGFLVLLLVMAILFGTLTVEVDDQAIRWWFGPGVFKREVKFSEIKTVQPVINSWMHGIGVRITHDGWVYGVHGFRAVELTLLDDTQIRIGTNQQRKLTDLLEAKVAN</sequence>
<feature type="transmembrane region" description="Helical" evidence="1">
    <location>
        <begin position="35"/>
        <end position="54"/>
    </location>
</feature>